<protein>
    <submittedName>
        <fullName evidence="2">Uncharacterized protein</fullName>
    </submittedName>
</protein>
<comment type="caution">
    <text evidence="2">The sequence shown here is derived from an EMBL/GenBank/DDBJ whole genome shotgun (WGS) entry which is preliminary data.</text>
</comment>
<organism evidence="2 3">
    <name type="scientific">Streptomyces longwoodensis</name>
    <dbReference type="NCBI Taxonomy" id="68231"/>
    <lineage>
        <taxon>Bacteria</taxon>
        <taxon>Bacillati</taxon>
        <taxon>Actinomycetota</taxon>
        <taxon>Actinomycetes</taxon>
        <taxon>Kitasatosporales</taxon>
        <taxon>Streptomycetaceae</taxon>
        <taxon>Streptomyces</taxon>
    </lineage>
</organism>
<proteinExistence type="predicted"/>
<evidence type="ECO:0000256" key="1">
    <source>
        <dbReference type="SAM" id="MobiDB-lite"/>
    </source>
</evidence>
<dbReference type="AlphaFoldDB" id="A0A124HSF8"/>
<accession>A0A124HSF8</accession>
<keyword evidence="3" id="KW-1185">Reference proteome</keyword>
<gene>
    <name evidence="2" type="ORF">AQJ30_01795</name>
</gene>
<reference evidence="2 3" key="1">
    <citation type="submission" date="2015-10" db="EMBL/GenBank/DDBJ databases">
        <title>Draft genome sequence of Streptomyces longwoodensis DSM 41677, type strain for the species Streptomyces longwoodensis.</title>
        <authorList>
            <person name="Ruckert C."/>
            <person name="Winkler A."/>
            <person name="Kalinowski J."/>
            <person name="Kampfer P."/>
            <person name="Glaeser S."/>
        </authorList>
    </citation>
    <scope>NUCLEOTIDE SEQUENCE [LARGE SCALE GENOMIC DNA]</scope>
    <source>
        <strain evidence="2 3">DSM 41677</strain>
    </source>
</reference>
<dbReference type="STRING" id="68231.AQJ30_01795"/>
<evidence type="ECO:0000313" key="2">
    <source>
        <dbReference type="EMBL" id="KUN41548.1"/>
    </source>
</evidence>
<dbReference type="Proteomes" id="UP000053271">
    <property type="component" value="Unassembled WGS sequence"/>
</dbReference>
<evidence type="ECO:0000313" key="3">
    <source>
        <dbReference type="Proteomes" id="UP000053271"/>
    </source>
</evidence>
<name>A0A124HSF8_9ACTN</name>
<sequence length="122" mass="12711">MPISPGYGATPLPVSSRLVLAIGYEPPPSPGNRASAVAQYRAKSALRSPARPNTARSYADDTWPGVSYPSGDSTRVSNAPSSRAVACIRSAAACQPPLSAARTCTASLPEFRNTPRHRSATS</sequence>
<dbReference type="EMBL" id="LMWS01000002">
    <property type="protein sequence ID" value="KUN41548.1"/>
    <property type="molecule type" value="Genomic_DNA"/>
</dbReference>
<feature type="region of interest" description="Disordered" evidence="1">
    <location>
        <begin position="45"/>
        <end position="78"/>
    </location>
</feature>